<dbReference type="InterPro" id="IPR006665">
    <property type="entry name" value="OmpA-like"/>
</dbReference>
<evidence type="ECO:0000256" key="2">
    <source>
        <dbReference type="ARBA" id="ARBA00023136"/>
    </source>
</evidence>
<dbReference type="SUPFAM" id="SSF48452">
    <property type="entry name" value="TPR-like"/>
    <property type="match status" value="1"/>
</dbReference>
<keyword evidence="2 4" id="KW-0472">Membrane</keyword>
<reference evidence="7 8" key="1">
    <citation type="submission" date="2020-03" db="EMBL/GenBank/DDBJ databases">
        <title>Genomic Encyclopedia of Type Strains, Phase IV (KMG-IV): sequencing the most valuable type-strain genomes for metagenomic binning, comparative biology and taxonomic classification.</title>
        <authorList>
            <person name="Goeker M."/>
        </authorList>
    </citation>
    <scope>NUCLEOTIDE SEQUENCE [LARGE SCALE GENOMIC DNA]</scope>
    <source>
        <strain evidence="7 8">DSM 105096</strain>
    </source>
</reference>
<dbReference type="PROSITE" id="PS51123">
    <property type="entry name" value="OMPA_2"/>
    <property type="match status" value="1"/>
</dbReference>
<evidence type="ECO:0000256" key="4">
    <source>
        <dbReference type="PROSITE-ProRule" id="PRU00473"/>
    </source>
</evidence>
<dbReference type="PANTHER" id="PTHR30329:SF21">
    <property type="entry name" value="LIPOPROTEIN YIAD-RELATED"/>
    <property type="match status" value="1"/>
</dbReference>
<dbReference type="PROSITE" id="PS51257">
    <property type="entry name" value="PROKAR_LIPOPROTEIN"/>
    <property type="match status" value="1"/>
</dbReference>
<dbReference type="Proteomes" id="UP000770785">
    <property type="component" value="Unassembled WGS sequence"/>
</dbReference>
<dbReference type="SUPFAM" id="SSF82171">
    <property type="entry name" value="DPP6 N-terminal domain-like"/>
    <property type="match status" value="1"/>
</dbReference>
<evidence type="ECO:0000256" key="3">
    <source>
        <dbReference type="ARBA" id="ARBA00023237"/>
    </source>
</evidence>
<dbReference type="InterPro" id="IPR006664">
    <property type="entry name" value="OMP_bac"/>
</dbReference>
<dbReference type="CDD" id="cd07185">
    <property type="entry name" value="OmpA_C-like"/>
    <property type="match status" value="1"/>
</dbReference>
<evidence type="ECO:0000259" key="6">
    <source>
        <dbReference type="PROSITE" id="PS51123"/>
    </source>
</evidence>
<evidence type="ECO:0000256" key="5">
    <source>
        <dbReference type="SAM" id="SignalP"/>
    </source>
</evidence>
<feature type="domain" description="OmpA-like" evidence="6">
    <location>
        <begin position="539"/>
        <end position="658"/>
    </location>
</feature>
<keyword evidence="5" id="KW-0732">Signal</keyword>
<organism evidence="7 8">
    <name type="scientific">Neolewinella antarctica</name>
    <dbReference type="NCBI Taxonomy" id="442734"/>
    <lineage>
        <taxon>Bacteria</taxon>
        <taxon>Pseudomonadati</taxon>
        <taxon>Bacteroidota</taxon>
        <taxon>Saprospiria</taxon>
        <taxon>Saprospirales</taxon>
        <taxon>Lewinellaceae</taxon>
        <taxon>Neolewinella</taxon>
    </lineage>
</organism>
<evidence type="ECO:0000256" key="1">
    <source>
        <dbReference type="ARBA" id="ARBA00004442"/>
    </source>
</evidence>
<feature type="chain" id="PRO_5045460852" evidence="5">
    <location>
        <begin position="21"/>
        <end position="658"/>
    </location>
</feature>
<protein>
    <submittedName>
        <fullName evidence="7">Outer membrane protein OmpA-like peptidoglycan-associated protein/tetratricopeptide (TPR) repeat protein</fullName>
    </submittedName>
</protein>
<dbReference type="Gene3D" id="3.30.1330.60">
    <property type="entry name" value="OmpA-like domain"/>
    <property type="match status" value="1"/>
</dbReference>
<dbReference type="SUPFAM" id="SSF103088">
    <property type="entry name" value="OmpA-like"/>
    <property type="match status" value="1"/>
</dbReference>
<sequence>MRFTWLLSLLVLLSACTYTAKITDGNTAVERKQYDVAVPMLRREFKKAKSRKDKGELALNLGVSLRETAHDEEAADWFQQAYDNNAGPDALREKAAALKRLERYEDAIQVYTDLGFEIGSKYEFRKDIEGAELAMKWRDQEAAGKQREFTVQPASFNSKQSEYGPVYFEDRLIFSSDRQGGTSSEDYKWTGRGFTDLYATAITGGSVTPFDAQLNTADHEGTPAFSDNGKEMYFTRCFAPGKREDAFCGLYVSERTGDSWSAAKKVSFVKSGINYLHPALSANGQQLYFSALMEDGWGGYDIYVANRKVDGTWNDPILMNRAINTQGNEQFPSLDADTLYFASDGLVGMGGLDIFRTHPLANGRYSAPKNLGTPLNSGADDFGYTIVKRMGTGQNEKTLGFFSTARPGGSGADDIYEYSKRVLPPPPIDSTPIAYKNILDVTVVEKIYEDASNPSSNVRGLRPVPNTTIIARIGDQSRTVTTNEDGQLSLVLVDDQAYDFRAEREDYLAAEGNFSSRNLPRDPDAPDQRYELELEIEKIFANQEIVLENIYYDFNESFIRSDAQPTLNELSSLLDRNPTIKIELGSHTDCRGRDAYNQDLSQDRAQSAVTYLIESGIDATRLTARGYGETQPVAECICERCSEEEHQRNRRTTFRILE</sequence>
<keyword evidence="8" id="KW-1185">Reference proteome</keyword>
<dbReference type="InterPro" id="IPR011042">
    <property type="entry name" value="6-blade_b-propeller_TolB-like"/>
</dbReference>
<dbReference type="EMBL" id="JAATJH010000001">
    <property type="protein sequence ID" value="NJC24589.1"/>
    <property type="molecule type" value="Genomic_DNA"/>
</dbReference>
<evidence type="ECO:0000313" key="7">
    <source>
        <dbReference type="EMBL" id="NJC24589.1"/>
    </source>
</evidence>
<dbReference type="Pfam" id="PF00691">
    <property type="entry name" value="OmpA"/>
    <property type="match status" value="1"/>
</dbReference>
<feature type="signal peptide" evidence="5">
    <location>
        <begin position="1"/>
        <end position="20"/>
    </location>
</feature>
<accession>A0ABX0X6H0</accession>
<proteinExistence type="predicted"/>
<name>A0ABX0X6H0_9BACT</name>
<gene>
    <name evidence="7" type="ORF">GGR27_000070</name>
</gene>
<keyword evidence="3" id="KW-0998">Cell outer membrane</keyword>
<dbReference type="PRINTS" id="PR01021">
    <property type="entry name" value="OMPADOMAIN"/>
</dbReference>
<dbReference type="Gene3D" id="1.25.40.10">
    <property type="entry name" value="Tetratricopeptide repeat domain"/>
    <property type="match status" value="1"/>
</dbReference>
<comment type="subcellular location">
    <subcellularLocation>
        <location evidence="1">Cell outer membrane</location>
    </subcellularLocation>
</comment>
<dbReference type="PANTHER" id="PTHR30329">
    <property type="entry name" value="STATOR ELEMENT OF FLAGELLAR MOTOR COMPLEX"/>
    <property type="match status" value="1"/>
</dbReference>
<dbReference type="InterPro" id="IPR036737">
    <property type="entry name" value="OmpA-like_sf"/>
</dbReference>
<dbReference type="InterPro" id="IPR011990">
    <property type="entry name" value="TPR-like_helical_dom_sf"/>
</dbReference>
<dbReference type="InterPro" id="IPR050330">
    <property type="entry name" value="Bact_OuterMem_StrucFunc"/>
</dbReference>
<evidence type="ECO:0000313" key="8">
    <source>
        <dbReference type="Proteomes" id="UP000770785"/>
    </source>
</evidence>
<comment type="caution">
    <text evidence="7">The sequence shown here is derived from an EMBL/GenBank/DDBJ whole genome shotgun (WGS) entry which is preliminary data.</text>
</comment>
<dbReference type="Gene3D" id="2.120.10.30">
    <property type="entry name" value="TolB, C-terminal domain"/>
    <property type="match status" value="1"/>
</dbReference>
<dbReference type="RefSeq" id="WP_168035411.1">
    <property type="nucleotide sequence ID" value="NZ_JAATJH010000001.1"/>
</dbReference>